<keyword evidence="2" id="KW-1185">Reference proteome</keyword>
<comment type="caution">
    <text evidence="1">The sequence shown here is derived from an EMBL/GenBank/DDBJ whole genome shotgun (WGS) entry which is preliminary data.</text>
</comment>
<proteinExistence type="predicted"/>
<accession>A0ACB7ZYP5</accession>
<sequence>MASLGSFLQINRQLELSITYNEWAAKCIFVGLGRRSSYLCAPTYRDISRDTCFHGHLLPSDWAVFEKYARRVRSLEGPHISGVAMAIDNEWFLAFCSSSSSAPFPLVPNLRSLDRTIESHLHCHDSALPLQERWKSECGISTFLHTQDTNIDRPSRSTKSAHPSGILLRSKTLAEVIRIKFLTR</sequence>
<reference evidence="1" key="1">
    <citation type="journal article" date="2021" name="New Phytol.">
        <title>Evolutionary innovations through gain and loss of genes in the ectomycorrhizal Boletales.</title>
        <authorList>
            <person name="Wu G."/>
            <person name="Miyauchi S."/>
            <person name="Morin E."/>
            <person name="Kuo A."/>
            <person name="Drula E."/>
            <person name="Varga T."/>
            <person name="Kohler A."/>
            <person name="Feng B."/>
            <person name="Cao Y."/>
            <person name="Lipzen A."/>
            <person name="Daum C."/>
            <person name="Hundley H."/>
            <person name="Pangilinan J."/>
            <person name="Johnson J."/>
            <person name="Barry K."/>
            <person name="LaButti K."/>
            <person name="Ng V."/>
            <person name="Ahrendt S."/>
            <person name="Min B."/>
            <person name="Choi I.G."/>
            <person name="Park H."/>
            <person name="Plett J.M."/>
            <person name="Magnuson J."/>
            <person name="Spatafora J.W."/>
            <person name="Nagy L.G."/>
            <person name="Henrissat B."/>
            <person name="Grigoriev I.V."/>
            <person name="Yang Z.L."/>
            <person name="Xu J."/>
            <person name="Martin F.M."/>
        </authorList>
    </citation>
    <scope>NUCLEOTIDE SEQUENCE</scope>
    <source>
        <strain evidence="1">ATCC 28755</strain>
    </source>
</reference>
<gene>
    <name evidence="1" type="ORF">BJ138DRAFT_1163021</name>
</gene>
<evidence type="ECO:0000313" key="1">
    <source>
        <dbReference type="EMBL" id="KAH7906264.1"/>
    </source>
</evidence>
<name>A0ACB7ZYP5_9AGAM</name>
<organism evidence="1 2">
    <name type="scientific">Hygrophoropsis aurantiaca</name>
    <dbReference type="NCBI Taxonomy" id="72124"/>
    <lineage>
        <taxon>Eukaryota</taxon>
        <taxon>Fungi</taxon>
        <taxon>Dikarya</taxon>
        <taxon>Basidiomycota</taxon>
        <taxon>Agaricomycotina</taxon>
        <taxon>Agaricomycetes</taxon>
        <taxon>Agaricomycetidae</taxon>
        <taxon>Boletales</taxon>
        <taxon>Coniophorineae</taxon>
        <taxon>Hygrophoropsidaceae</taxon>
        <taxon>Hygrophoropsis</taxon>
    </lineage>
</organism>
<protein>
    <submittedName>
        <fullName evidence="1">Uncharacterized protein</fullName>
    </submittedName>
</protein>
<evidence type="ECO:0000313" key="2">
    <source>
        <dbReference type="Proteomes" id="UP000790377"/>
    </source>
</evidence>
<dbReference type="EMBL" id="MU268044">
    <property type="protein sequence ID" value="KAH7906264.1"/>
    <property type="molecule type" value="Genomic_DNA"/>
</dbReference>
<dbReference type="Proteomes" id="UP000790377">
    <property type="component" value="Unassembled WGS sequence"/>
</dbReference>